<organism evidence="2 3">
    <name type="scientific">Candidatus Daviesbacteria bacterium GW2011_GWC2_40_12</name>
    <dbReference type="NCBI Taxonomy" id="1618431"/>
    <lineage>
        <taxon>Bacteria</taxon>
        <taxon>Candidatus Daviesiibacteriota</taxon>
    </lineage>
</organism>
<feature type="domain" description="DUF5615" evidence="1">
    <location>
        <begin position="1"/>
        <end position="107"/>
    </location>
</feature>
<dbReference type="EMBL" id="LBYB01000002">
    <property type="protein sequence ID" value="KKR42444.1"/>
    <property type="molecule type" value="Genomic_DNA"/>
</dbReference>
<sequence length="116" mass="13382">MKFLADINIPQSVVLYLVQNGHDVLDLKKINLLAKDTEIIKIAQREGRIVLTLDKDFIGLTQFPKYHVACIVIRLKDQNPKNIVNYLNQLLNNQKREILEKSLTIVRTDIAESHSF</sequence>
<evidence type="ECO:0000313" key="3">
    <source>
        <dbReference type="Proteomes" id="UP000034881"/>
    </source>
</evidence>
<dbReference type="Pfam" id="PF18480">
    <property type="entry name" value="DUF5615"/>
    <property type="match status" value="1"/>
</dbReference>
<accession>A0A0G0QPS1</accession>
<dbReference type="InterPro" id="IPR041049">
    <property type="entry name" value="DUF5615"/>
</dbReference>
<protein>
    <recommendedName>
        <fullName evidence="1">DUF5615 domain-containing protein</fullName>
    </recommendedName>
</protein>
<evidence type="ECO:0000313" key="2">
    <source>
        <dbReference type="EMBL" id="KKR42444.1"/>
    </source>
</evidence>
<comment type="caution">
    <text evidence="2">The sequence shown here is derived from an EMBL/GenBank/DDBJ whole genome shotgun (WGS) entry which is preliminary data.</text>
</comment>
<evidence type="ECO:0000259" key="1">
    <source>
        <dbReference type="Pfam" id="PF18480"/>
    </source>
</evidence>
<reference evidence="2 3" key="1">
    <citation type="journal article" date="2015" name="Nature">
        <title>rRNA introns, odd ribosomes, and small enigmatic genomes across a large radiation of phyla.</title>
        <authorList>
            <person name="Brown C.T."/>
            <person name="Hug L.A."/>
            <person name="Thomas B.C."/>
            <person name="Sharon I."/>
            <person name="Castelle C.J."/>
            <person name="Singh A."/>
            <person name="Wilkins M.J."/>
            <person name="Williams K.H."/>
            <person name="Banfield J.F."/>
        </authorList>
    </citation>
    <scope>NUCLEOTIDE SEQUENCE [LARGE SCALE GENOMIC DNA]</scope>
</reference>
<gene>
    <name evidence="2" type="ORF">UT77_C0002G0097</name>
</gene>
<name>A0A0G0QPS1_9BACT</name>
<proteinExistence type="predicted"/>
<dbReference type="Proteomes" id="UP000034881">
    <property type="component" value="Unassembled WGS sequence"/>
</dbReference>
<dbReference type="AlphaFoldDB" id="A0A0G0QPS1"/>